<keyword evidence="1" id="KW-0732">Signal</keyword>
<feature type="signal peptide" evidence="1">
    <location>
        <begin position="1"/>
        <end position="26"/>
    </location>
</feature>
<comment type="caution">
    <text evidence="2">The sequence shown here is derived from an EMBL/GenBank/DDBJ whole genome shotgun (WGS) entry which is preliminary data.</text>
</comment>
<accession>A0A4R4W0X3</accession>
<proteinExistence type="predicted"/>
<dbReference type="Proteomes" id="UP000295258">
    <property type="component" value="Unassembled WGS sequence"/>
</dbReference>
<keyword evidence="3" id="KW-1185">Reference proteome</keyword>
<dbReference type="EMBL" id="SMKO01000004">
    <property type="protein sequence ID" value="TDD12082.1"/>
    <property type="molecule type" value="Genomic_DNA"/>
</dbReference>
<reference evidence="2 3" key="1">
    <citation type="submission" date="2019-03" db="EMBL/GenBank/DDBJ databases">
        <title>Draft genome sequences of novel Actinobacteria.</title>
        <authorList>
            <person name="Sahin N."/>
            <person name="Ay H."/>
            <person name="Saygin H."/>
        </authorList>
    </citation>
    <scope>NUCLEOTIDE SEQUENCE [LARGE SCALE GENOMIC DNA]</scope>
    <source>
        <strain evidence="2 3">KC310</strain>
    </source>
</reference>
<name>A0A4R4W0X3_9ACTN</name>
<protein>
    <submittedName>
        <fullName evidence="2">Uncharacterized protein</fullName>
    </submittedName>
</protein>
<dbReference type="RefSeq" id="WP_132591684.1">
    <property type="nucleotide sequence ID" value="NZ_SMKO01000004.1"/>
</dbReference>
<dbReference type="AlphaFoldDB" id="A0A4R4W0X3"/>
<feature type="chain" id="PRO_5020591650" evidence="1">
    <location>
        <begin position="27"/>
        <end position="147"/>
    </location>
</feature>
<evidence type="ECO:0000256" key="1">
    <source>
        <dbReference type="SAM" id="SignalP"/>
    </source>
</evidence>
<organism evidence="2 3">
    <name type="scientific">Nonomuraea deserti</name>
    <dbReference type="NCBI Taxonomy" id="1848322"/>
    <lineage>
        <taxon>Bacteria</taxon>
        <taxon>Bacillati</taxon>
        <taxon>Actinomycetota</taxon>
        <taxon>Actinomycetes</taxon>
        <taxon>Streptosporangiales</taxon>
        <taxon>Streptosporangiaceae</taxon>
        <taxon>Nonomuraea</taxon>
    </lineage>
</organism>
<gene>
    <name evidence="2" type="ORF">E1292_02890</name>
</gene>
<evidence type="ECO:0000313" key="3">
    <source>
        <dbReference type="Proteomes" id="UP000295258"/>
    </source>
</evidence>
<sequence>MKYLKRLAVLALPVVVAVSLGVPASAAPKAGDTRSASHSGSSAAAKLESYIYNGTGLSVGVAYLFDNQYLNGTYDLLLPSGTRTDTRLGWMKAEAVYIGPGYCASTAFWDDEWWPGTRIVGPRTWYLEQNIPGQEIARWEIRSVYRC</sequence>
<evidence type="ECO:0000313" key="2">
    <source>
        <dbReference type="EMBL" id="TDD12082.1"/>
    </source>
</evidence>